<gene>
    <name evidence="1" type="ORF">rCG_24207</name>
</gene>
<name>A6KAM6_RAT</name>
<proteinExistence type="predicted"/>
<organism evidence="1 2">
    <name type="scientific">Rattus norvegicus</name>
    <name type="common">Rat</name>
    <dbReference type="NCBI Taxonomy" id="10116"/>
    <lineage>
        <taxon>Eukaryota</taxon>
        <taxon>Metazoa</taxon>
        <taxon>Chordata</taxon>
        <taxon>Craniata</taxon>
        <taxon>Vertebrata</taxon>
        <taxon>Euteleostomi</taxon>
        <taxon>Mammalia</taxon>
        <taxon>Eutheria</taxon>
        <taxon>Euarchontoglires</taxon>
        <taxon>Glires</taxon>
        <taxon>Rodentia</taxon>
        <taxon>Myomorpha</taxon>
        <taxon>Muroidea</taxon>
        <taxon>Muridae</taxon>
        <taxon>Murinae</taxon>
        <taxon>Rattus</taxon>
    </lineage>
</organism>
<dbReference type="AlphaFoldDB" id="A6KAM6"/>
<reference evidence="2" key="1">
    <citation type="submission" date="2005-09" db="EMBL/GenBank/DDBJ databases">
        <authorList>
            <person name="Mural R.J."/>
            <person name="Li P.W."/>
            <person name="Adams M.D."/>
            <person name="Amanatides P.G."/>
            <person name="Baden-Tillson H."/>
            <person name="Barnstead M."/>
            <person name="Chin S.H."/>
            <person name="Dew I."/>
            <person name="Evans C.A."/>
            <person name="Ferriera S."/>
            <person name="Flanigan M."/>
            <person name="Fosler C."/>
            <person name="Glodek A."/>
            <person name="Gu Z."/>
            <person name="Holt R.A."/>
            <person name="Jennings D."/>
            <person name="Kraft C.L."/>
            <person name="Lu F."/>
            <person name="Nguyen T."/>
            <person name="Nusskern D.R."/>
            <person name="Pfannkoch C.M."/>
            <person name="Sitter C."/>
            <person name="Sutton G.G."/>
            <person name="Venter J.C."/>
            <person name="Wang Z."/>
            <person name="Woodage T."/>
            <person name="Zheng X.H."/>
            <person name="Zhong F."/>
        </authorList>
    </citation>
    <scope>NUCLEOTIDE SEQUENCE [LARGE SCALE GENOMIC DNA]</scope>
    <source>
        <strain>BN</strain>
        <strain evidence="2">Sprague-Dawley</strain>
    </source>
</reference>
<accession>A6KAM6</accession>
<protein>
    <submittedName>
        <fullName evidence="1">RCG24207</fullName>
    </submittedName>
</protein>
<evidence type="ECO:0000313" key="2">
    <source>
        <dbReference type="Proteomes" id="UP000234681"/>
    </source>
</evidence>
<evidence type="ECO:0000313" key="1">
    <source>
        <dbReference type="EMBL" id="EDL93934.1"/>
    </source>
</evidence>
<dbReference type="Proteomes" id="UP000234681">
    <property type="component" value="Chromosome 17"/>
</dbReference>
<dbReference type="EMBL" id="CH474032">
    <property type="protein sequence ID" value="EDL93934.1"/>
    <property type="molecule type" value="Genomic_DNA"/>
</dbReference>
<sequence length="67" mass="7724">MRPVYRGPPHTQYCPINIYQLQRLNTQAVYVVSSDLSSQTCTCTNKISATYFPGLKLATEHPFCRKW</sequence>